<dbReference type="RefSeq" id="WP_055426292.1">
    <property type="nucleotide sequence ID" value="NZ_FCOR01000016.1"/>
</dbReference>
<dbReference type="STRING" id="1586267.GCA_001418685_01988"/>
<evidence type="ECO:0000313" key="1">
    <source>
        <dbReference type="EMBL" id="CVK17121.1"/>
    </source>
</evidence>
<sequence>MFDSREYEWADFTAILGGRDLTGIRGVKYTRKIEREGVYAKGRNAKAIQSGNITVEGEITLLQSEYEALVASSKNKDILNLCLDLLGSYGNPTNGDVLLFDRIVGLRFTEDTKGYKQGDKFMEITLPFVALDVKKQV</sequence>
<name>A0A0X3ART9_9FLAO</name>
<dbReference type="OrthoDB" id="798290at2"/>
<accession>A0A0X3ART9</accession>
<dbReference type="AlphaFoldDB" id="A0A0X3ART9"/>
<evidence type="ECO:0000313" key="2">
    <source>
        <dbReference type="Proteomes" id="UP000182761"/>
    </source>
</evidence>
<proteinExistence type="predicted"/>
<reference evidence="1 2" key="1">
    <citation type="submission" date="2016-01" db="EMBL/GenBank/DDBJ databases">
        <authorList>
            <person name="McClelland M."/>
            <person name="Jain A."/>
            <person name="Saraogi P."/>
            <person name="Mendelson R."/>
            <person name="Westerman R."/>
            <person name="SanMiguel P."/>
            <person name="Csonka L."/>
        </authorList>
    </citation>
    <scope>NUCLEOTIDE SEQUENCE [LARGE SCALE GENOMIC DNA]</scope>
    <source>
        <strain evidence="1 2">R-53146</strain>
    </source>
</reference>
<dbReference type="EMBL" id="FCOR01000016">
    <property type="protein sequence ID" value="CVK17121.1"/>
    <property type="molecule type" value="Genomic_DNA"/>
</dbReference>
<protein>
    <submittedName>
        <fullName evidence="1">Uncharacterized protein</fullName>
    </submittedName>
</protein>
<dbReference type="Proteomes" id="UP000182761">
    <property type="component" value="Unassembled WGS sequence"/>
</dbReference>
<gene>
    <name evidence="1" type="ORF">Ga0061079_11623</name>
</gene>
<organism evidence="1 2">
    <name type="scientific">Apibacter mensalis</name>
    <dbReference type="NCBI Taxonomy" id="1586267"/>
    <lineage>
        <taxon>Bacteria</taxon>
        <taxon>Pseudomonadati</taxon>
        <taxon>Bacteroidota</taxon>
        <taxon>Flavobacteriia</taxon>
        <taxon>Flavobacteriales</taxon>
        <taxon>Weeksellaceae</taxon>
        <taxon>Apibacter</taxon>
    </lineage>
</organism>
<keyword evidence="2" id="KW-1185">Reference proteome</keyword>